<sequence length="365" mass="36922">MSTPNEGQGFSWTPGDAAGAARVLSELGPREQQALGRVIRAAAAVGPVINGVARGIRVIRNTMSRLSEFAQRLAGTARNLRAGARERATSVRQSSSERAGAMSQQTREAVDRARGGAVNAATWAANSVVGGAQAIGRVAAAAGRATADVGRQAGAAVADAGRQAGAAVADAGRQAGAAVADAGRQAGAAAANAGRQAVAAGQEAAGKAGRWFNAQVSRGAAKASAALAGLAARRMDPTLTSPDQKLEKRDILLAQKSAELFSSPESERPAKAAELAAFIQKEYGAAQVNGPDQNAQGQEAGVARNVAASQEMSRFITASPSASTMSKPDTQAGKQSESGAEPGTGRHRKQPGQGKDQSKGKDQGR</sequence>
<reference evidence="3" key="1">
    <citation type="submission" date="2009-09" db="EMBL/GenBank/DDBJ databases">
        <title>The complete genome of Kribbella flavida DSM 17836.</title>
        <authorList>
            <consortium name="US DOE Joint Genome Institute (JGI-PGF)"/>
            <person name="Lucas S."/>
            <person name="Copeland A."/>
            <person name="Lapidus A."/>
            <person name="Glavina del Rio T."/>
            <person name="Dalin E."/>
            <person name="Tice H."/>
            <person name="Bruce D."/>
            <person name="Goodwin L."/>
            <person name="Pitluck S."/>
            <person name="Kyrpides N."/>
            <person name="Mavromatis K."/>
            <person name="Ivanova N."/>
            <person name="Saunders E."/>
            <person name="Brettin T."/>
            <person name="Detter J.C."/>
            <person name="Han C."/>
            <person name="Larimer F."/>
            <person name="Land M."/>
            <person name="Hauser L."/>
            <person name="Markowitz V."/>
            <person name="Cheng J.-F."/>
            <person name="Hugenholtz P."/>
            <person name="Woyke T."/>
            <person name="Wu D."/>
            <person name="Pukall R."/>
            <person name="Klenk H.-P."/>
            <person name="Eisen J.A."/>
        </authorList>
    </citation>
    <scope>NUCLEOTIDE SEQUENCE [LARGE SCALE GENOMIC DNA]</scope>
    <source>
        <strain evidence="3">DSM 17836 / JCM 10339 / NBRC 14399</strain>
    </source>
</reference>
<dbReference type="AlphaFoldDB" id="D2PP54"/>
<proteinExistence type="predicted"/>
<dbReference type="KEGG" id="kfl:Kfla_5644"/>
<dbReference type="HOGENOM" id="CLU_758175_0_0_11"/>
<name>D2PP54_KRIFD</name>
<feature type="compositionally biased region" description="Polar residues" evidence="1">
    <location>
        <begin position="311"/>
        <end position="338"/>
    </location>
</feature>
<reference evidence="2 3" key="2">
    <citation type="journal article" date="2010" name="Stand. Genomic Sci.">
        <title>Complete genome sequence of Kribbella flavida type strain (IFO 14399).</title>
        <authorList>
            <person name="Pukall R."/>
            <person name="Lapidus A."/>
            <person name="Glavina Del Rio T."/>
            <person name="Copeland A."/>
            <person name="Tice H."/>
            <person name="Cheng J.-F."/>
            <person name="Lucas S."/>
            <person name="Chen F."/>
            <person name="Nolan M."/>
            <person name="LaButti K."/>
            <person name="Pati A."/>
            <person name="Ivanova N."/>
            <person name="Mavrommatis K."/>
            <person name="Mikhailova N."/>
            <person name="Pitluck S."/>
            <person name="Bruce D."/>
            <person name="Goodwin L."/>
            <person name="Land M."/>
            <person name="Hauser L."/>
            <person name="Chang Y.-J."/>
            <person name="Jeffries C.D."/>
            <person name="Chen A."/>
            <person name="Palaniappan K."/>
            <person name="Chain P."/>
            <person name="Rohde M."/>
            <person name="Goeker M."/>
            <person name="Bristow J."/>
            <person name="Eisen J.A."/>
            <person name="Markowitz V."/>
            <person name="Hugenholtz P."/>
            <person name="Kyrpides N.C."/>
            <person name="Klenk H.-P."/>
            <person name="Brettin T."/>
        </authorList>
    </citation>
    <scope>NUCLEOTIDE SEQUENCE [LARGE SCALE GENOMIC DNA]</scope>
    <source>
        <strain evidence="3">DSM 17836 / JCM 10339 / NBRC 14399</strain>
    </source>
</reference>
<evidence type="ECO:0000313" key="3">
    <source>
        <dbReference type="Proteomes" id="UP000007967"/>
    </source>
</evidence>
<accession>D2PP54</accession>
<feature type="region of interest" description="Disordered" evidence="1">
    <location>
        <begin position="311"/>
        <end position="365"/>
    </location>
</feature>
<feature type="compositionally biased region" description="Polar residues" evidence="1">
    <location>
        <begin position="90"/>
        <end position="107"/>
    </location>
</feature>
<evidence type="ECO:0000256" key="1">
    <source>
        <dbReference type="SAM" id="MobiDB-lite"/>
    </source>
</evidence>
<dbReference type="Proteomes" id="UP000007967">
    <property type="component" value="Chromosome"/>
</dbReference>
<dbReference type="RefSeq" id="WP_012923204.1">
    <property type="nucleotide sequence ID" value="NC_013729.1"/>
</dbReference>
<keyword evidence="3" id="KW-1185">Reference proteome</keyword>
<organism evidence="2 3">
    <name type="scientific">Kribbella flavida (strain DSM 17836 / JCM 10339 / NBRC 14399)</name>
    <dbReference type="NCBI Taxonomy" id="479435"/>
    <lineage>
        <taxon>Bacteria</taxon>
        <taxon>Bacillati</taxon>
        <taxon>Actinomycetota</taxon>
        <taxon>Actinomycetes</taxon>
        <taxon>Propionibacteriales</taxon>
        <taxon>Kribbellaceae</taxon>
        <taxon>Kribbella</taxon>
    </lineage>
</organism>
<dbReference type="EMBL" id="CP001736">
    <property type="protein sequence ID" value="ADB34650.1"/>
    <property type="molecule type" value="Genomic_DNA"/>
</dbReference>
<feature type="region of interest" description="Disordered" evidence="1">
    <location>
        <begin position="84"/>
        <end position="110"/>
    </location>
</feature>
<evidence type="ECO:0000313" key="2">
    <source>
        <dbReference type="EMBL" id="ADB34650.1"/>
    </source>
</evidence>
<protein>
    <submittedName>
        <fullName evidence="2">Uncharacterized protein</fullName>
    </submittedName>
</protein>
<dbReference type="OrthoDB" id="3831051at2"/>
<gene>
    <name evidence="2" type="ordered locus">Kfla_5644</name>
</gene>
<feature type="compositionally biased region" description="Basic and acidic residues" evidence="1">
    <location>
        <begin position="356"/>
        <end position="365"/>
    </location>
</feature>